<keyword evidence="2" id="KW-1185">Reference proteome</keyword>
<sequence length="42" mass="5089">MRTMHWYTKPVAMRQSWNDRGGYSLHYINLLSIYFPELVDTP</sequence>
<accession>I2GLS8</accession>
<gene>
    <name evidence="1" type="ORF">BN8_04067</name>
</gene>
<reference evidence="1 2" key="1">
    <citation type="journal article" date="2012" name="J. Bacteriol.">
        <title>Genome Sequence of the Filamentous Bacterium Fibrisoma limi BUZ 3T.</title>
        <authorList>
            <person name="Filippini M."/>
            <person name="Qi W."/>
            <person name="Jaenicke S."/>
            <person name="Goesmann A."/>
            <person name="Smits T.H."/>
            <person name="Bagheri H.C."/>
        </authorList>
    </citation>
    <scope>NUCLEOTIDE SEQUENCE [LARGE SCALE GENOMIC DNA]</scope>
    <source>
        <strain evidence="2">BUZ 3T</strain>
    </source>
</reference>
<dbReference type="AlphaFoldDB" id="I2GLS8"/>
<proteinExistence type="predicted"/>
<dbReference type="Proteomes" id="UP000009309">
    <property type="component" value="Unassembled WGS sequence"/>
</dbReference>
<name>I2GLS8_9BACT</name>
<evidence type="ECO:0000313" key="2">
    <source>
        <dbReference type="Proteomes" id="UP000009309"/>
    </source>
</evidence>
<evidence type="ECO:0000313" key="1">
    <source>
        <dbReference type="EMBL" id="CCH54854.1"/>
    </source>
</evidence>
<dbReference type="EMBL" id="CAIT01000007">
    <property type="protein sequence ID" value="CCH54854.1"/>
    <property type="molecule type" value="Genomic_DNA"/>
</dbReference>
<protein>
    <submittedName>
        <fullName evidence="1">Uncharacterized protein</fullName>
    </submittedName>
</protein>
<organism evidence="1 2">
    <name type="scientific">Fibrisoma limi BUZ 3</name>
    <dbReference type="NCBI Taxonomy" id="1185876"/>
    <lineage>
        <taxon>Bacteria</taxon>
        <taxon>Pseudomonadati</taxon>
        <taxon>Bacteroidota</taxon>
        <taxon>Cytophagia</taxon>
        <taxon>Cytophagales</taxon>
        <taxon>Spirosomataceae</taxon>
        <taxon>Fibrisoma</taxon>
    </lineage>
</organism>
<dbReference type="STRING" id="1185876.BN8_04067"/>
<comment type="caution">
    <text evidence="1">The sequence shown here is derived from an EMBL/GenBank/DDBJ whole genome shotgun (WGS) entry which is preliminary data.</text>
</comment>